<evidence type="ECO:0000256" key="6">
    <source>
        <dbReference type="ARBA" id="ARBA00023242"/>
    </source>
</evidence>
<evidence type="ECO:0000256" key="4">
    <source>
        <dbReference type="ARBA" id="ARBA00022771"/>
    </source>
</evidence>
<dbReference type="InterPro" id="IPR050527">
    <property type="entry name" value="Snail/Krueppel_Znf"/>
</dbReference>
<keyword evidence="3" id="KW-0677">Repeat</keyword>
<evidence type="ECO:0000313" key="9">
    <source>
        <dbReference type="EMBL" id="KAJ8298600.1"/>
    </source>
</evidence>
<feature type="domain" description="C2H2-type" evidence="8">
    <location>
        <begin position="123"/>
        <end position="150"/>
    </location>
</feature>
<comment type="caution">
    <text evidence="9">The sequence shown here is derived from an EMBL/GenBank/DDBJ whole genome shotgun (WGS) entry which is preliminary data.</text>
</comment>
<dbReference type="InterPro" id="IPR036236">
    <property type="entry name" value="Znf_C2H2_sf"/>
</dbReference>
<dbReference type="PANTHER" id="PTHR24388">
    <property type="entry name" value="ZINC FINGER PROTEIN"/>
    <property type="match status" value="1"/>
</dbReference>
<dbReference type="SMART" id="SM00355">
    <property type="entry name" value="ZnF_C2H2"/>
    <property type="match status" value="4"/>
</dbReference>
<evidence type="ECO:0000259" key="8">
    <source>
        <dbReference type="PROSITE" id="PS50157"/>
    </source>
</evidence>
<dbReference type="EMBL" id="JARBDR010000921">
    <property type="protein sequence ID" value="KAJ8298600.1"/>
    <property type="molecule type" value="Genomic_DNA"/>
</dbReference>
<evidence type="ECO:0000256" key="1">
    <source>
        <dbReference type="ARBA" id="ARBA00004123"/>
    </source>
</evidence>
<proteinExistence type="predicted"/>
<name>A0ABQ9E528_TEGGR</name>
<evidence type="ECO:0000256" key="7">
    <source>
        <dbReference type="PROSITE-ProRule" id="PRU00042"/>
    </source>
</evidence>
<dbReference type="Pfam" id="PF00096">
    <property type="entry name" value="zf-C2H2"/>
    <property type="match status" value="1"/>
</dbReference>
<dbReference type="PROSITE" id="PS50157">
    <property type="entry name" value="ZINC_FINGER_C2H2_2"/>
    <property type="match status" value="1"/>
</dbReference>
<reference evidence="9 10" key="1">
    <citation type="submission" date="2022-12" db="EMBL/GenBank/DDBJ databases">
        <title>Chromosome-level genome of Tegillarca granosa.</title>
        <authorList>
            <person name="Kim J."/>
        </authorList>
    </citation>
    <scope>NUCLEOTIDE SEQUENCE [LARGE SCALE GENOMIC DNA]</scope>
    <source>
        <strain evidence="9">Teg-2019</strain>
        <tissue evidence="9">Adductor muscle</tissue>
    </source>
</reference>
<comment type="subcellular location">
    <subcellularLocation>
        <location evidence="1">Nucleus</location>
    </subcellularLocation>
</comment>
<dbReference type="Gene3D" id="3.30.160.60">
    <property type="entry name" value="Classic Zinc Finger"/>
    <property type="match status" value="3"/>
</dbReference>
<keyword evidence="10" id="KW-1185">Reference proteome</keyword>
<evidence type="ECO:0000313" key="10">
    <source>
        <dbReference type="Proteomes" id="UP001217089"/>
    </source>
</evidence>
<keyword evidence="4 7" id="KW-0863">Zinc-finger</keyword>
<dbReference type="Pfam" id="PF12874">
    <property type="entry name" value="zf-met"/>
    <property type="match status" value="2"/>
</dbReference>
<accession>A0ABQ9E528</accession>
<keyword evidence="6" id="KW-0539">Nucleus</keyword>
<keyword evidence="5" id="KW-0862">Zinc</keyword>
<gene>
    <name evidence="9" type="ORF">KUTeg_022660</name>
</gene>
<dbReference type="Proteomes" id="UP001217089">
    <property type="component" value="Unassembled WGS sequence"/>
</dbReference>
<dbReference type="PANTHER" id="PTHR24388:SF54">
    <property type="entry name" value="PROTEIN ESCARGOT"/>
    <property type="match status" value="1"/>
</dbReference>
<dbReference type="PROSITE" id="PS00028">
    <property type="entry name" value="ZINC_FINGER_C2H2_1"/>
    <property type="match status" value="3"/>
</dbReference>
<sequence>MDVVSLKICTRKNALYEVKNDTVWKLYFREASPSKQTAKMPLRPSDIFDASVLKNIDIDRFINFTCKFCSTTCNSELELKEHLLKTHGKDYLEVCRQCGKCFFSAIGYREHLLTTHNSGSTGSTCSVCGKYFTCNSRLAIHMKSHSEDRQYQCPICLKSYKHKYNLKGHTCLLTTQQN</sequence>
<dbReference type="SUPFAM" id="SSF57667">
    <property type="entry name" value="beta-beta-alpha zinc fingers"/>
    <property type="match status" value="2"/>
</dbReference>
<protein>
    <recommendedName>
        <fullName evidence="8">C2H2-type domain-containing protein</fullName>
    </recommendedName>
</protein>
<organism evidence="9 10">
    <name type="scientific">Tegillarca granosa</name>
    <name type="common">Malaysian cockle</name>
    <name type="synonym">Anadara granosa</name>
    <dbReference type="NCBI Taxonomy" id="220873"/>
    <lineage>
        <taxon>Eukaryota</taxon>
        <taxon>Metazoa</taxon>
        <taxon>Spiralia</taxon>
        <taxon>Lophotrochozoa</taxon>
        <taxon>Mollusca</taxon>
        <taxon>Bivalvia</taxon>
        <taxon>Autobranchia</taxon>
        <taxon>Pteriomorphia</taxon>
        <taxon>Arcoida</taxon>
        <taxon>Arcoidea</taxon>
        <taxon>Arcidae</taxon>
        <taxon>Tegillarca</taxon>
    </lineage>
</organism>
<evidence type="ECO:0000256" key="5">
    <source>
        <dbReference type="ARBA" id="ARBA00022833"/>
    </source>
</evidence>
<evidence type="ECO:0000256" key="2">
    <source>
        <dbReference type="ARBA" id="ARBA00022723"/>
    </source>
</evidence>
<evidence type="ECO:0000256" key="3">
    <source>
        <dbReference type="ARBA" id="ARBA00022737"/>
    </source>
</evidence>
<keyword evidence="2" id="KW-0479">Metal-binding</keyword>
<dbReference type="InterPro" id="IPR013087">
    <property type="entry name" value="Znf_C2H2_type"/>
</dbReference>